<dbReference type="InterPro" id="IPR001789">
    <property type="entry name" value="Sig_transdc_resp-reg_receiver"/>
</dbReference>
<keyword evidence="6" id="KW-1185">Reference proteome</keyword>
<dbReference type="SUPFAM" id="SSF52172">
    <property type="entry name" value="CheY-like"/>
    <property type="match status" value="1"/>
</dbReference>
<dbReference type="Pfam" id="PF00072">
    <property type="entry name" value="Response_reg"/>
    <property type="match status" value="1"/>
</dbReference>
<dbReference type="PROSITE" id="PS50110">
    <property type="entry name" value="RESPONSE_REGULATORY"/>
    <property type="match status" value="1"/>
</dbReference>
<dbReference type="InterPro" id="IPR011006">
    <property type="entry name" value="CheY-like_superfamily"/>
</dbReference>
<dbReference type="Pfam" id="PF13614">
    <property type="entry name" value="AAA_31"/>
    <property type="match status" value="1"/>
</dbReference>
<evidence type="ECO:0000313" key="5">
    <source>
        <dbReference type="EMBL" id="MBJ6799208.1"/>
    </source>
</evidence>
<dbReference type="Proteomes" id="UP000641025">
    <property type="component" value="Unassembled WGS sequence"/>
</dbReference>
<reference evidence="5 6" key="1">
    <citation type="submission" date="2020-12" db="EMBL/GenBank/DDBJ databases">
        <title>Geomonas sp. Red259, isolated from paddy soil.</title>
        <authorList>
            <person name="Xu Z."/>
            <person name="Zhang Z."/>
            <person name="Masuda Y."/>
            <person name="Itoh H."/>
            <person name="Senoo K."/>
        </authorList>
    </citation>
    <scope>NUCLEOTIDE SEQUENCE [LARGE SCALE GENOMIC DNA]</scope>
    <source>
        <strain evidence="5 6">Red259</strain>
    </source>
</reference>
<name>A0ABS0YMU5_9BACT</name>
<comment type="caution">
    <text evidence="5">The sequence shown here is derived from an EMBL/GenBank/DDBJ whole genome shotgun (WGS) entry which is preliminary data.</text>
</comment>
<dbReference type="InterPro" id="IPR027417">
    <property type="entry name" value="P-loop_NTPase"/>
</dbReference>
<dbReference type="Gene3D" id="3.40.50.2300">
    <property type="match status" value="1"/>
</dbReference>
<evidence type="ECO:0000259" key="4">
    <source>
        <dbReference type="PROSITE" id="PS50110"/>
    </source>
</evidence>
<dbReference type="PANTHER" id="PTHR43384">
    <property type="entry name" value="SEPTUM SITE-DETERMINING PROTEIN MIND HOMOLOG, CHLOROPLASTIC-RELATED"/>
    <property type="match status" value="1"/>
</dbReference>
<sequence>MPPRISLAIIDSEVSARESIEATLKPFAETISIVGSVDSFSAGLRVIEKNSPNVVILEVTDIQRGMQEVQHITSKFPRTSVIVSSSEKSSDWILSLMRAGAVEYMLRPLTQDELKIALQKVGRFIFSKTDDAPRARIISVYYPTGGMGTTTVAVNLAASLASEGVKVALVDLNLYSGDISTFLDVNPTYTLSSVTSNIERLDANFLMTVMTRHASGPFVLTEPNEVDDAISITPEQVHRILSFLRGVFTYVVVDCGGPLVGCNMAIFESSDLILFTTALSLPALKNSKRYLTAMERRGLRKDRLKLVVNRYLPKADIQVKDAEKVLGHTVFQTIPNDYLDVVNSINKGMPVVKYSPGSAVSKAILKLAELVAKP</sequence>
<evidence type="ECO:0000256" key="2">
    <source>
        <dbReference type="ARBA" id="ARBA00022840"/>
    </source>
</evidence>
<keyword evidence="2" id="KW-0067">ATP-binding</keyword>
<evidence type="ECO:0000256" key="3">
    <source>
        <dbReference type="PROSITE-ProRule" id="PRU00169"/>
    </source>
</evidence>
<dbReference type="SMART" id="SM00448">
    <property type="entry name" value="REC"/>
    <property type="match status" value="1"/>
</dbReference>
<evidence type="ECO:0000256" key="1">
    <source>
        <dbReference type="ARBA" id="ARBA00022741"/>
    </source>
</evidence>
<evidence type="ECO:0000313" key="6">
    <source>
        <dbReference type="Proteomes" id="UP000641025"/>
    </source>
</evidence>
<dbReference type="InterPro" id="IPR050625">
    <property type="entry name" value="ParA/MinD_ATPase"/>
</dbReference>
<keyword evidence="1" id="KW-0547">Nucleotide-binding</keyword>
<comment type="caution">
    <text evidence="3">Lacks conserved residue(s) required for the propagation of feature annotation.</text>
</comment>
<gene>
    <name evidence="5" type="ORF">JFN90_03545</name>
</gene>
<dbReference type="PANTHER" id="PTHR43384:SF6">
    <property type="entry name" value="SEPTUM SITE-DETERMINING PROTEIN MIND HOMOLOG, CHLOROPLASTIC"/>
    <property type="match status" value="1"/>
</dbReference>
<feature type="domain" description="Response regulatory" evidence="4">
    <location>
        <begin position="6"/>
        <end position="122"/>
    </location>
</feature>
<dbReference type="RefSeq" id="WP_199393725.1">
    <property type="nucleotide sequence ID" value="NZ_JAEMHK010000002.1"/>
</dbReference>
<dbReference type="EMBL" id="JAEMHK010000002">
    <property type="protein sequence ID" value="MBJ6799208.1"/>
    <property type="molecule type" value="Genomic_DNA"/>
</dbReference>
<accession>A0ABS0YMU5</accession>
<dbReference type="Gene3D" id="3.40.50.300">
    <property type="entry name" value="P-loop containing nucleotide triphosphate hydrolases"/>
    <property type="match status" value="1"/>
</dbReference>
<dbReference type="SUPFAM" id="SSF52540">
    <property type="entry name" value="P-loop containing nucleoside triphosphate hydrolases"/>
    <property type="match status" value="1"/>
</dbReference>
<dbReference type="InterPro" id="IPR025669">
    <property type="entry name" value="AAA_dom"/>
</dbReference>
<proteinExistence type="predicted"/>
<protein>
    <submittedName>
        <fullName evidence="5">Response regulator</fullName>
    </submittedName>
</protein>
<organism evidence="5 6">
    <name type="scientific">Geomonas propionica</name>
    <dbReference type="NCBI Taxonomy" id="2798582"/>
    <lineage>
        <taxon>Bacteria</taxon>
        <taxon>Pseudomonadati</taxon>
        <taxon>Thermodesulfobacteriota</taxon>
        <taxon>Desulfuromonadia</taxon>
        <taxon>Geobacterales</taxon>
        <taxon>Geobacteraceae</taxon>
        <taxon>Geomonas</taxon>
    </lineage>
</organism>